<feature type="coiled-coil region" evidence="1">
    <location>
        <begin position="53"/>
        <end position="91"/>
    </location>
</feature>
<sequence length="312" mass="35881">MKNLLVQIDDLKAALKERDEKIMDLATFKELSENRLKEIEALQISLEESQYVNVQNEEVINEMKEKISTLNRELNQLLEDFEKKLTSWKDLSEKRLQEIEQLKLKLDIQEDGENGEVQWSNDDVHLLKPSVDQCMEVICELEEEHEVVTLISSSSESIQFLIPAILERRTVKMLSIFSSFLTRDDILSFSSQLSTNQSLTTLNLIDGSMSDDKVTLLAQSLQYNETLQYLNLQYNPLTSTSAQSLAELLLINNTLSSLCLYNTNIDTDGVLVLMESLRTNNTLRTLGLDGQHQETCYTLPYYEHIKTRIIFS</sequence>
<proteinExistence type="predicted"/>
<dbReference type="InParanoid" id="A0A1X7UF35"/>
<evidence type="ECO:0000313" key="2">
    <source>
        <dbReference type="EnsemblMetazoa" id="Aqu2.1.26096_001"/>
    </source>
</evidence>
<dbReference type="PANTHER" id="PTHR24114:SF2">
    <property type="entry name" value="F-BOX DOMAIN-CONTAINING PROTEIN-RELATED"/>
    <property type="match status" value="1"/>
</dbReference>
<dbReference type="SUPFAM" id="SSF52047">
    <property type="entry name" value="RNI-like"/>
    <property type="match status" value="1"/>
</dbReference>
<name>A0A1X7UF35_AMPQE</name>
<evidence type="ECO:0000256" key="1">
    <source>
        <dbReference type="SAM" id="Coils"/>
    </source>
</evidence>
<dbReference type="SMART" id="SM00368">
    <property type="entry name" value="LRR_RI"/>
    <property type="match status" value="3"/>
</dbReference>
<dbReference type="InterPro" id="IPR032675">
    <property type="entry name" value="LRR_dom_sf"/>
</dbReference>
<organism evidence="2">
    <name type="scientific">Amphimedon queenslandica</name>
    <name type="common">Sponge</name>
    <dbReference type="NCBI Taxonomy" id="400682"/>
    <lineage>
        <taxon>Eukaryota</taxon>
        <taxon>Metazoa</taxon>
        <taxon>Porifera</taxon>
        <taxon>Demospongiae</taxon>
        <taxon>Heteroscleromorpha</taxon>
        <taxon>Haplosclerida</taxon>
        <taxon>Niphatidae</taxon>
        <taxon>Amphimedon</taxon>
    </lineage>
</organism>
<protein>
    <submittedName>
        <fullName evidence="2">Uncharacterized protein</fullName>
    </submittedName>
</protein>
<reference evidence="2" key="1">
    <citation type="submission" date="2017-05" db="UniProtKB">
        <authorList>
            <consortium name="EnsemblMetazoa"/>
        </authorList>
    </citation>
    <scope>IDENTIFICATION</scope>
</reference>
<dbReference type="AlphaFoldDB" id="A0A1X7UF35"/>
<dbReference type="eggNOG" id="KOG4308">
    <property type="taxonomic scope" value="Eukaryota"/>
</dbReference>
<dbReference type="OrthoDB" id="120976at2759"/>
<dbReference type="PANTHER" id="PTHR24114">
    <property type="entry name" value="LEUCINE RICH REPEAT FAMILY PROTEIN"/>
    <property type="match status" value="1"/>
</dbReference>
<dbReference type="EnsemblMetazoa" id="Aqu2.1.26096_001">
    <property type="protein sequence ID" value="Aqu2.1.26096_001"/>
    <property type="gene ID" value="Aqu2.1.26096"/>
</dbReference>
<keyword evidence="1" id="KW-0175">Coiled coil</keyword>
<dbReference type="Gene3D" id="3.80.10.10">
    <property type="entry name" value="Ribonuclease Inhibitor"/>
    <property type="match status" value="1"/>
</dbReference>
<accession>A0A1X7UF35</accession>
<dbReference type="InterPro" id="IPR052394">
    <property type="entry name" value="LRR-containing"/>
</dbReference>